<sequence length="220" mass="23734">MATQTTPFQGTKFYIGTGLTTEKAITACTVSPAPTITATGHGAKVGDFVKITGLGSLDGYYPVKTVATDVLTFADEVNWTAQDKPTDFSTAKVAVVKWSSNFCAIKNIEGDGDTLGEEDITTMCSEGTETEAGEIEYGSIKLTFFYAPATAMQSDLRKKFFAKETFPWMMILKNKQGSLYGTGFIQTGPNFSGEVKGKFESGVTIKKSKRDYLLPVQSAV</sequence>
<proteinExistence type="predicted"/>
<dbReference type="InParanoid" id="A0A263HCQ6"/>
<evidence type="ECO:0000313" key="4">
    <source>
        <dbReference type="Proteomes" id="UP000254507"/>
    </source>
</evidence>
<dbReference type="RefSeq" id="WP_094945928.1">
    <property type="nucleotide sequence ID" value="NZ_NLFK01000003.1"/>
</dbReference>
<accession>A0A263HCQ6</accession>
<organism evidence="2 4">
    <name type="scientific">Actinobacillus seminis</name>
    <dbReference type="NCBI Taxonomy" id="722"/>
    <lineage>
        <taxon>Bacteria</taxon>
        <taxon>Pseudomonadati</taxon>
        <taxon>Pseudomonadota</taxon>
        <taxon>Gammaproteobacteria</taxon>
        <taxon>Pasteurellales</taxon>
        <taxon>Pasteurellaceae</taxon>
        <taxon>Actinobacillus</taxon>
    </lineage>
</organism>
<dbReference type="Gene3D" id="4.10.410.40">
    <property type="match status" value="1"/>
</dbReference>
<name>A0A263HCQ6_9PAST</name>
<gene>
    <name evidence="1" type="ORF">CFY87_03675</name>
    <name evidence="2" type="ORF">NCTC10851_01075</name>
</gene>
<reference evidence="2 4" key="2">
    <citation type="submission" date="2018-06" db="EMBL/GenBank/DDBJ databases">
        <authorList>
            <consortium name="Pathogen Informatics"/>
            <person name="Doyle S."/>
        </authorList>
    </citation>
    <scope>NUCLEOTIDE SEQUENCE [LARGE SCALE GENOMIC DNA]</scope>
    <source>
        <strain evidence="2 4">NCTC10851</strain>
    </source>
</reference>
<dbReference type="AlphaFoldDB" id="A0A263HCQ6"/>
<evidence type="ECO:0000313" key="1">
    <source>
        <dbReference type="EMBL" id="OZN25254.1"/>
    </source>
</evidence>
<protein>
    <recommendedName>
        <fullName evidence="5">Phage protein</fullName>
    </recommendedName>
</protein>
<evidence type="ECO:0008006" key="5">
    <source>
        <dbReference type="Google" id="ProtNLM"/>
    </source>
</evidence>
<dbReference type="OrthoDB" id="5672080at2"/>
<dbReference type="EMBL" id="NLFK01000003">
    <property type="protein sequence ID" value="OZN25254.1"/>
    <property type="molecule type" value="Genomic_DNA"/>
</dbReference>
<keyword evidence="3" id="KW-1185">Reference proteome</keyword>
<evidence type="ECO:0000313" key="3">
    <source>
        <dbReference type="Proteomes" id="UP000215738"/>
    </source>
</evidence>
<dbReference type="Proteomes" id="UP000215738">
    <property type="component" value="Unassembled WGS sequence"/>
</dbReference>
<dbReference type="Proteomes" id="UP000254507">
    <property type="component" value="Unassembled WGS sequence"/>
</dbReference>
<evidence type="ECO:0000313" key="2">
    <source>
        <dbReference type="EMBL" id="SUU36027.1"/>
    </source>
</evidence>
<reference evidence="1 3" key="1">
    <citation type="submission" date="2017-07" db="EMBL/GenBank/DDBJ databases">
        <title>Virulence factors identified in Actinobacillus seminis.</title>
        <authorList>
            <person name="Negrete-Abascal E."/>
            <person name="Vaca-Pacheco S."/>
            <person name="Montes-Garcia F."/>
            <person name="Leyto-Gil A.M."/>
            <person name="Fragoso-Garcia E."/>
            <person name="Carvente-Garcia R."/>
            <person name="Perez-Agueros S."/>
            <person name="Castelan-Sanchez H.G."/>
            <person name="Garcia-Molina A."/>
            <person name="Villamar T.E."/>
            <person name="Vazquez-Cruz C."/>
        </authorList>
    </citation>
    <scope>NUCLEOTIDE SEQUENCE [LARGE SCALE GENOMIC DNA]</scope>
    <source>
        <strain evidence="1 3">ATCC 15768</strain>
    </source>
</reference>
<dbReference type="EMBL" id="UFSB01000001">
    <property type="protein sequence ID" value="SUU36027.1"/>
    <property type="molecule type" value="Genomic_DNA"/>
</dbReference>